<evidence type="ECO:0000313" key="1">
    <source>
        <dbReference type="EMBL" id="BCJ29985.1"/>
    </source>
</evidence>
<gene>
    <name evidence="1" type="ORF">Asera_40930</name>
</gene>
<protein>
    <submittedName>
        <fullName evidence="1">Uncharacterized protein</fullName>
    </submittedName>
</protein>
<dbReference type="AlphaFoldDB" id="A0A810L515"/>
<accession>A0A810L515</accession>
<keyword evidence="2" id="KW-1185">Reference proteome</keyword>
<proteinExistence type="predicted"/>
<dbReference type="Proteomes" id="UP000680750">
    <property type="component" value="Chromosome"/>
</dbReference>
<organism evidence="1 2">
    <name type="scientific">Actinocatenispora sera</name>
    <dbReference type="NCBI Taxonomy" id="390989"/>
    <lineage>
        <taxon>Bacteria</taxon>
        <taxon>Bacillati</taxon>
        <taxon>Actinomycetota</taxon>
        <taxon>Actinomycetes</taxon>
        <taxon>Micromonosporales</taxon>
        <taxon>Micromonosporaceae</taxon>
        <taxon>Actinocatenispora</taxon>
    </lineage>
</organism>
<dbReference type="EMBL" id="AP023354">
    <property type="protein sequence ID" value="BCJ29985.1"/>
    <property type="molecule type" value="Genomic_DNA"/>
</dbReference>
<dbReference type="KEGG" id="aser:Asera_40930"/>
<evidence type="ECO:0000313" key="2">
    <source>
        <dbReference type="Proteomes" id="UP000680750"/>
    </source>
</evidence>
<reference evidence="1" key="1">
    <citation type="submission" date="2020-08" db="EMBL/GenBank/DDBJ databases">
        <title>Whole genome shotgun sequence of Actinocatenispora sera NBRC 101916.</title>
        <authorList>
            <person name="Komaki H."/>
            <person name="Tamura T."/>
        </authorList>
    </citation>
    <scope>NUCLEOTIDE SEQUENCE</scope>
    <source>
        <strain evidence="1">NBRC 101916</strain>
    </source>
</reference>
<dbReference type="RefSeq" id="WP_030444619.1">
    <property type="nucleotide sequence ID" value="NZ_AP023354.1"/>
</dbReference>
<name>A0A810L515_9ACTN</name>
<sequence>MIDLEAEIQRYVRVQYQGVFDRVHDSHARRPVPAVRQAILDELRQAGTTPRKDLVDGAAEAISAGNPYTLP</sequence>